<evidence type="ECO:0000256" key="1">
    <source>
        <dbReference type="ARBA" id="ARBA00008520"/>
    </source>
</evidence>
<name>A0A523YSA4_UNCAE</name>
<evidence type="ECO:0000256" key="4">
    <source>
        <dbReference type="SAM" id="SignalP"/>
    </source>
</evidence>
<dbReference type="InterPro" id="IPR006059">
    <property type="entry name" value="SBP"/>
</dbReference>
<gene>
    <name evidence="5" type="ORF">E3J33_00255</name>
</gene>
<dbReference type="PANTHER" id="PTHR43649:SF34">
    <property type="entry name" value="ABC TRANSPORTER PERIPLASMIC-BINDING PROTEIN YCJN-RELATED"/>
    <property type="match status" value="1"/>
</dbReference>
<accession>A0A523YSA4</accession>
<dbReference type="Proteomes" id="UP000316925">
    <property type="component" value="Unassembled WGS sequence"/>
</dbReference>
<dbReference type="EMBL" id="SOIJ01000014">
    <property type="protein sequence ID" value="TET94338.1"/>
    <property type="molecule type" value="Genomic_DNA"/>
</dbReference>
<comment type="caution">
    <text evidence="5">The sequence shown here is derived from an EMBL/GenBank/DDBJ whole genome shotgun (WGS) entry which is preliminary data.</text>
</comment>
<dbReference type="Pfam" id="PF01547">
    <property type="entry name" value="SBP_bac_1"/>
    <property type="match status" value="1"/>
</dbReference>
<keyword evidence="3 4" id="KW-0732">Signal</keyword>
<reference evidence="5 6" key="1">
    <citation type="submission" date="2019-03" db="EMBL/GenBank/DDBJ databases">
        <title>Metabolic potential of uncultured bacteria and archaea associated with petroleum seepage in deep-sea sediments.</title>
        <authorList>
            <person name="Dong X."/>
            <person name="Hubert C."/>
        </authorList>
    </citation>
    <scope>NUCLEOTIDE SEQUENCE [LARGE SCALE GENOMIC DNA]</scope>
    <source>
        <strain evidence="5">E29_bin28</strain>
    </source>
</reference>
<feature type="chain" id="PRO_5022139518" evidence="4">
    <location>
        <begin position="28"/>
        <end position="476"/>
    </location>
</feature>
<dbReference type="AlphaFoldDB" id="A0A523YSA4"/>
<dbReference type="PANTHER" id="PTHR43649">
    <property type="entry name" value="ARABINOSE-BINDING PROTEIN-RELATED"/>
    <property type="match status" value="1"/>
</dbReference>
<dbReference type="CDD" id="cd13585">
    <property type="entry name" value="PBP2_TMBP_like"/>
    <property type="match status" value="1"/>
</dbReference>
<proteinExistence type="inferred from homology"/>
<evidence type="ECO:0000313" key="5">
    <source>
        <dbReference type="EMBL" id="TET94338.1"/>
    </source>
</evidence>
<dbReference type="Gene3D" id="3.40.190.10">
    <property type="entry name" value="Periplasmic binding protein-like II"/>
    <property type="match status" value="2"/>
</dbReference>
<organism evidence="5 6">
    <name type="scientific">Aerophobetes bacterium</name>
    <dbReference type="NCBI Taxonomy" id="2030807"/>
    <lineage>
        <taxon>Bacteria</taxon>
        <taxon>Candidatus Aerophobota</taxon>
    </lineage>
</organism>
<comment type="similarity">
    <text evidence="1">Belongs to the bacterial solute-binding protein 1 family.</text>
</comment>
<protein>
    <submittedName>
        <fullName evidence="5">Sugar ABC transporter substrate-binding protein</fullName>
    </submittedName>
</protein>
<evidence type="ECO:0000313" key="6">
    <source>
        <dbReference type="Proteomes" id="UP000316925"/>
    </source>
</evidence>
<sequence length="476" mass="53015">MGRKILGLTVCVALLVSLVGGAMVAQAKEVTLTVVGDAGHNLRPFEWYQDDFFKKFGVKLKVIGVPFAETYEKMKIEFVTHTGAYDIVVVFPKFMGDFAGNGYLVDLDEYAKKLDPKMDDVTPGYGKLYCKYGGKLYAVPFDGDVLNLYYRKDLFDSGTEKAAFKAGYGYDLKPPATWKEYLEVAKFFTRKKGEKLAGEVLNRDFYGTAFYGQRDWAWAWWGNRFGTLGGVYFDERTMEPAINSKAGVDALNDMIAIKEFCPPDILAFGYEELKDAFLNGQTSMVIQWPCVGKKGADPEQSKIVGKIGVAGVPGGMVKGKLYRRAMMPCGRVLAVTKDSKYPWEAYQVIQYLTTVTSLDDVSTAETGLDPYRYSHFTQPEAFAMFADVESAKIYLAGVEANMEVGYPELTIPGAAQYDDVLGLEITKALAGEKSAEIALNAVAKEWTEITKRFGLKEQKKLYQALVKGWREAGLWK</sequence>
<evidence type="ECO:0000256" key="3">
    <source>
        <dbReference type="ARBA" id="ARBA00022729"/>
    </source>
</evidence>
<dbReference type="InterPro" id="IPR050490">
    <property type="entry name" value="Bact_solute-bd_prot1"/>
</dbReference>
<feature type="signal peptide" evidence="4">
    <location>
        <begin position="1"/>
        <end position="27"/>
    </location>
</feature>
<keyword evidence="2" id="KW-0813">Transport</keyword>
<evidence type="ECO:0000256" key="2">
    <source>
        <dbReference type="ARBA" id="ARBA00022448"/>
    </source>
</evidence>
<dbReference type="SUPFAM" id="SSF53850">
    <property type="entry name" value="Periplasmic binding protein-like II"/>
    <property type="match status" value="1"/>
</dbReference>